<sequence length="845" mass="95049">MLQTCRRCQFILISDISQQFALQYTSRRFRSGGQEQKDSQKVRHWHTSESRRAHPSPSSSKSTKVNNSSFLSTKPPRPDEVPSYLNPHDPQSIVQFFRVKAPPWAVSPHVQQRLIQFGIPEKEAQILLRAFRHFAEKREQITPEAFHRYAMVRFAKISPTDTPSEYYDMTMTSVFYAWATDTTRLPSSKYSTRETHLTSLGVSSSTLKSMTLFRQATSMPFPADRYPSARLMSRKIIMHVGPTNSGKTHNALRALAAAERGIYAGPLRLLAHEIWERLNTGKIVPLGIEESDETPHSAPSSSNLPVNRSSTLGNPKYARTCNMVTGEERRIVSEDAPLLSCTVEMMAVTAEHEVAVIDEIQMVADESRGFAWTEALLSVQAKEVHLCGEETAVPIVQELLKGTNDELVVNRYERLTPLTVEENSLDSDYSNVQKGDCIVAFSRTRIFRIKKKVEEKTGMKCAVVYGQLPPELRSRQADLFNDPDTGYDVIIGSDAIGMGLNLKIRRVVFDALEKFNGEIMRPLSISQTKQIAGRAGRFGLETEGGFVTTLQPQDLQILRETLSYPNPPLHSARFSTNSNSLEAVSRILPAHAKLDTNLIIEAHRYIGILGGGSDETAESTTISPGWIRYADTPIIGKDGTVASILDRLCDSATPAIQGETDETDEWASRGPSFADRLLLILAPIPWKVVECRLFYENLIKNFLVDYSVSVKELLEVPGEWFLDALNDVEKDMERVLVKKGKSKPVPHEVIKKLEAFHRALGLYNWLSLRQPVAFFDTEAVEELKFRVEKALQWGLSTNTLAGSKRRAHGTMTRDMEALRSEVKIKWTPQERSARRSSQKTVIRLE</sequence>
<dbReference type="InterPro" id="IPR055206">
    <property type="entry name" value="DEXQc_SUV3"/>
</dbReference>
<dbReference type="FunFam" id="3.40.50.300:FF:000957">
    <property type="entry name" value="ATP-dependent RNA helicase SUV3L, mitochondrial"/>
    <property type="match status" value="1"/>
</dbReference>
<dbReference type="AlphaFoldDB" id="A0A9P7RSL5"/>
<dbReference type="SMART" id="SM00490">
    <property type="entry name" value="HELICc"/>
    <property type="match status" value="1"/>
</dbReference>
<name>A0A9P7RSL5_9AGAR</name>
<dbReference type="Pfam" id="PF00271">
    <property type="entry name" value="Helicase_C"/>
    <property type="match status" value="1"/>
</dbReference>
<feature type="compositionally biased region" description="Basic and acidic residues" evidence="5">
    <location>
        <begin position="35"/>
        <end position="52"/>
    </location>
</feature>
<keyword evidence="4" id="KW-0067">ATP-binding</keyword>
<keyword evidence="3" id="KW-0347">Helicase</keyword>
<dbReference type="GO" id="GO:0004386">
    <property type="term" value="F:helicase activity"/>
    <property type="evidence" value="ECO:0007669"/>
    <property type="project" value="UniProtKB-KW"/>
</dbReference>
<dbReference type="InterPro" id="IPR001650">
    <property type="entry name" value="Helicase_C-like"/>
</dbReference>
<dbReference type="RefSeq" id="XP_043005129.1">
    <property type="nucleotide sequence ID" value="XM_043157761.1"/>
</dbReference>
<dbReference type="GeneID" id="66081705"/>
<dbReference type="SUPFAM" id="SSF52540">
    <property type="entry name" value="P-loop containing nucleoside triphosphate hydrolases"/>
    <property type="match status" value="1"/>
</dbReference>
<dbReference type="PROSITE" id="PS51194">
    <property type="entry name" value="HELICASE_CTER"/>
    <property type="match status" value="1"/>
</dbReference>
<gene>
    <name evidence="7" type="ORF">E1B28_012630</name>
</gene>
<dbReference type="Pfam" id="PF12513">
    <property type="entry name" value="SUV3_C"/>
    <property type="match status" value="1"/>
</dbReference>
<dbReference type="Proteomes" id="UP001049176">
    <property type="component" value="Chromosome 8"/>
</dbReference>
<dbReference type="InterPro" id="IPR027417">
    <property type="entry name" value="P-loop_NTPase"/>
</dbReference>
<dbReference type="Gene3D" id="1.20.58.1080">
    <property type="match status" value="1"/>
</dbReference>
<reference evidence="7" key="1">
    <citation type="journal article" date="2021" name="Genome Biol. Evol.">
        <title>The assembled and annotated genome of the fairy-ring fungus Marasmius oreades.</title>
        <authorList>
            <person name="Hiltunen M."/>
            <person name="Ament-Velasquez S.L."/>
            <person name="Johannesson H."/>
        </authorList>
    </citation>
    <scope>NUCLEOTIDE SEQUENCE</scope>
    <source>
        <strain evidence="7">03SP1</strain>
    </source>
</reference>
<evidence type="ECO:0000256" key="2">
    <source>
        <dbReference type="ARBA" id="ARBA00022801"/>
    </source>
</evidence>
<keyword evidence="8" id="KW-1185">Reference proteome</keyword>
<evidence type="ECO:0000259" key="6">
    <source>
        <dbReference type="PROSITE" id="PS51194"/>
    </source>
</evidence>
<feature type="region of interest" description="Disordered" evidence="5">
    <location>
        <begin position="290"/>
        <end position="311"/>
    </location>
</feature>
<feature type="compositionally biased region" description="Low complexity" evidence="5">
    <location>
        <begin position="55"/>
        <end position="69"/>
    </location>
</feature>
<accession>A0A9P7RSL5</accession>
<dbReference type="GO" id="GO:0045025">
    <property type="term" value="C:mitochondrial degradosome"/>
    <property type="evidence" value="ECO:0007669"/>
    <property type="project" value="TreeGrafter"/>
</dbReference>
<feature type="compositionally biased region" description="Polar residues" evidence="5">
    <location>
        <begin position="297"/>
        <end position="311"/>
    </location>
</feature>
<evidence type="ECO:0000256" key="1">
    <source>
        <dbReference type="ARBA" id="ARBA00022741"/>
    </source>
</evidence>
<keyword evidence="1" id="KW-0547">Nucleotide-binding</keyword>
<comment type="caution">
    <text evidence="7">The sequence shown here is derived from an EMBL/GenBank/DDBJ whole genome shotgun (WGS) entry which is preliminary data.</text>
</comment>
<evidence type="ECO:0000313" key="7">
    <source>
        <dbReference type="EMBL" id="KAG7088658.1"/>
    </source>
</evidence>
<keyword evidence="2" id="KW-0378">Hydrolase</keyword>
<dbReference type="EMBL" id="CM032188">
    <property type="protein sequence ID" value="KAG7088658.1"/>
    <property type="molecule type" value="Genomic_DNA"/>
</dbReference>
<dbReference type="OrthoDB" id="6692397at2759"/>
<evidence type="ECO:0000313" key="8">
    <source>
        <dbReference type="Proteomes" id="UP001049176"/>
    </source>
</evidence>
<dbReference type="PANTHER" id="PTHR12131">
    <property type="entry name" value="ATP-DEPENDENT RNA AND DNA HELICASE"/>
    <property type="match status" value="1"/>
</dbReference>
<dbReference type="CDD" id="cd18805">
    <property type="entry name" value="SF2_C_suv3"/>
    <property type="match status" value="1"/>
</dbReference>
<dbReference type="InterPro" id="IPR022192">
    <property type="entry name" value="SUV3_C"/>
</dbReference>
<dbReference type="InterPro" id="IPR050699">
    <property type="entry name" value="RNA-DNA_Helicase"/>
</dbReference>
<dbReference type="GO" id="GO:0016787">
    <property type="term" value="F:hydrolase activity"/>
    <property type="evidence" value="ECO:0007669"/>
    <property type="project" value="UniProtKB-KW"/>
</dbReference>
<protein>
    <recommendedName>
        <fullName evidence="6">Helicase C-terminal domain-containing protein</fullName>
    </recommendedName>
</protein>
<feature type="region of interest" description="Disordered" evidence="5">
    <location>
        <begin position="29"/>
        <end position="85"/>
    </location>
</feature>
<evidence type="ECO:0000256" key="5">
    <source>
        <dbReference type="SAM" id="MobiDB-lite"/>
    </source>
</evidence>
<dbReference type="GO" id="GO:0005524">
    <property type="term" value="F:ATP binding"/>
    <property type="evidence" value="ECO:0007669"/>
    <property type="project" value="UniProtKB-KW"/>
</dbReference>
<proteinExistence type="predicted"/>
<dbReference type="PANTHER" id="PTHR12131:SF1">
    <property type="entry name" value="ATP-DEPENDENT RNA HELICASE SUPV3L1, MITOCHONDRIAL-RELATED"/>
    <property type="match status" value="1"/>
</dbReference>
<organism evidence="7 8">
    <name type="scientific">Marasmius oreades</name>
    <name type="common">fairy-ring Marasmius</name>
    <dbReference type="NCBI Taxonomy" id="181124"/>
    <lineage>
        <taxon>Eukaryota</taxon>
        <taxon>Fungi</taxon>
        <taxon>Dikarya</taxon>
        <taxon>Basidiomycota</taxon>
        <taxon>Agaricomycotina</taxon>
        <taxon>Agaricomycetes</taxon>
        <taxon>Agaricomycetidae</taxon>
        <taxon>Agaricales</taxon>
        <taxon>Marasmiineae</taxon>
        <taxon>Marasmiaceae</taxon>
        <taxon>Marasmius</taxon>
    </lineage>
</organism>
<dbReference type="Pfam" id="PF22527">
    <property type="entry name" value="DEXQc_Suv3"/>
    <property type="match status" value="1"/>
</dbReference>
<evidence type="ECO:0000256" key="3">
    <source>
        <dbReference type="ARBA" id="ARBA00022806"/>
    </source>
</evidence>
<dbReference type="GO" id="GO:0000965">
    <property type="term" value="P:mitochondrial RNA 3'-end processing"/>
    <property type="evidence" value="ECO:0007669"/>
    <property type="project" value="TreeGrafter"/>
</dbReference>
<feature type="domain" description="Helicase C-terminal" evidence="6">
    <location>
        <begin position="424"/>
        <end position="582"/>
    </location>
</feature>
<dbReference type="Gene3D" id="1.20.272.40">
    <property type="match status" value="1"/>
</dbReference>
<evidence type="ECO:0000256" key="4">
    <source>
        <dbReference type="ARBA" id="ARBA00022840"/>
    </source>
</evidence>
<dbReference type="KEGG" id="more:E1B28_012630"/>
<dbReference type="Gene3D" id="3.40.50.300">
    <property type="entry name" value="P-loop containing nucleotide triphosphate hydrolases"/>
    <property type="match status" value="2"/>
</dbReference>